<evidence type="ECO:0000256" key="2">
    <source>
        <dbReference type="SAM" id="MobiDB-lite"/>
    </source>
</evidence>
<protein>
    <recommendedName>
        <fullName evidence="3">Reverse transcriptase/retrotransposon-derived protein RNase H-like domain-containing protein</fullName>
    </recommendedName>
</protein>
<dbReference type="InterPro" id="IPR050951">
    <property type="entry name" value="Retrovirus_Pol_polyprotein"/>
</dbReference>
<gene>
    <name evidence="4" type="ORF">TCAL_16089</name>
</gene>
<organism evidence="4 5">
    <name type="scientific">Tigriopus californicus</name>
    <name type="common">Marine copepod</name>
    <dbReference type="NCBI Taxonomy" id="6832"/>
    <lineage>
        <taxon>Eukaryota</taxon>
        <taxon>Metazoa</taxon>
        <taxon>Ecdysozoa</taxon>
        <taxon>Arthropoda</taxon>
        <taxon>Crustacea</taxon>
        <taxon>Multicrustacea</taxon>
        <taxon>Hexanauplia</taxon>
        <taxon>Copepoda</taxon>
        <taxon>Harpacticoida</taxon>
        <taxon>Harpacticidae</taxon>
        <taxon>Tigriopus</taxon>
    </lineage>
</organism>
<feature type="non-terminal residue" evidence="4">
    <location>
        <position position="1"/>
    </location>
</feature>
<feature type="region of interest" description="Disordered" evidence="2">
    <location>
        <begin position="154"/>
        <end position="176"/>
    </location>
</feature>
<dbReference type="GO" id="GO:0071897">
    <property type="term" value="P:DNA biosynthetic process"/>
    <property type="evidence" value="ECO:0007669"/>
    <property type="project" value="UniProtKB-ARBA"/>
</dbReference>
<evidence type="ECO:0000313" key="5">
    <source>
        <dbReference type="Proteomes" id="UP000318571"/>
    </source>
</evidence>
<dbReference type="EMBL" id="VCGU01000002">
    <property type="protein sequence ID" value="TRY79261.1"/>
    <property type="molecule type" value="Genomic_DNA"/>
</dbReference>
<dbReference type="PANTHER" id="PTHR37984:SF5">
    <property type="entry name" value="PROTEIN NYNRIN-LIKE"/>
    <property type="match status" value="1"/>
</dbReference>
<dbReference type="PANTHER" id="PTHR37984">
    <property type="entry name" value="PROTEIN CBG26694"/>
    <property type="match status" value="1"/>
</dbReference>
<keyword evidence="5" id="KW-1185">Reference proteome</keyword>
<dbReference type="Pfam" id="PF17919">
    <property type="entry name" value="RT_RNaseH_2"/>
    <property type="match status" value="1"/>
</dbReference>
<evidence type="ECO:0000256" key="1">
    <source>
        <dbReference type="ARBA" id="ARBA00023268"/>
    </source>
</evidence>
<feature type="domain" description="Reverse transcriptase/retrotransposon-derived protein RNase H-like" evidence="3">
    <location>
        <begin position="1"/>
        <end position="72"/>
    </location>
</feature>
<dbReference type="GO" id="GO:0003824">
    <property type="term" value="F:catalytic activity"/>
    <property type="evidence" value="ECO:0007669"/>
    <property type="project" value="UniProtKB-KW"/>
</dbReference>
<dbReference type="SUPFAM" id="SSF56672">
    <property type="entry name" value="DNA/RNA polymerases"/>
    <property type="match status" value="1"/>
</dbReference>
<name>A0A553PNK1_TIGCA</name>
<keyword evidence="1" id="KW-0511">Multifunctional enzyme</keyword>
<comment type="caution">
    <text evidence="4">The sequence shown here is derived from an EMBL/GenBank/DDBJ whole genome shotgun (WGS) entry which is preliminary data.</text>
</comment>
<dbReference type="InterPro" id="IPR043502">
    <property type="entry name" value="DNA/RNA_pol_sf"/>
</dbReference>
<reference evidence="4 5" key="1">
    <citation type="journal article" date="2018" name="Nat. Ecol. Evol.">
        <title>Genomic signatures of mitonuclear coevolution across populations of Tigriopus californicus.</title>
        <authorList>
            <person name="Barreto F.S."/>
            <person name="Watson E.T."/>
            <person name="Lima T.G."/>
            <person name="Willett C.S."/>
            <person name="Edmands S."/>
            <person name="Li W."/>
            <person name="Burton R.S."/>
        </authorList>
    </citation>
    <scope>NUCLEOTIDE SEQUENCE [LARGE SCALE GENOMIC DNA]</scope>
    <source>
        <strain evidence="4 5">San Diego</strain>
    </source>
</reference>
<evidence type="ECO:0000259" key="3">
    <source>
        <dbReference type="Pfam" id="PF17919"/>
    </source>
</evidence>
<proteinExistence type="predicted"/>
<dbReference type="AlphaFoldDB" id="A0A553PNK1"/>
<dbReference type="Proteomes" id="UP000318571">
    <property type="component" value="Chromosome 6"/>
</dbReference>
<evidence type="ECO:0000313" key="4">
    <source>
        <dbReference type="EMBL" id="TRY79261.1"/>
    </source>
</evidence>
<dbReference type="InterPro" id="IPR041577">
    <property type="entry name" value="RT_RNaseH_2"/>
</dbReference>
<sequence length="263" mass="30226">EHERAFISVKQALSSPPILAHFDILKATRLLTDASRLNGLGYAMLQKHGTGDNPQWKLVKCGSRFLSDAETHERLCLRRRKDKNVKQKTVYESHSLQLRKLTIGQQVRIRHPQESTWSRTGTILQIRQSGRSYLVQSNGRTLLRNRIYLKPMRDGPISADPETAQEIPSSRDHPRRHETSIKLVTKVSGGRFFLACVDRFSGWPIQDPYGEAQISPEFIVSFKRMLSNLQYLYGSERIVDGPQLSSSEFTRFWVEDKHQPSAR</sequence>
<dbReference type="STRING" id="6832.A0A553PNK1"/>
<accession>A0A553PNK1</accession>